<dbReference type="RefSeq" id="WP_046315470.1">
    <property type="nucleotide sequence ID" value="NZ_JBHSZT010000003.1"/>
</dbReference>
<gene>
    <name evidence="2" type="ORF">JG30_02310</name>
</gene>
<proteinExistence type="predicted"/>
<evidence type="ECO:0000313" key="2">
    <source>
        <dbReference type="EMBL" id="KJY62782.1"/>
    </source>
</evidence>
<dbReference type="Pfam" id="PF19448">
    <property type="entry name" value="DUF5986"/>
    <property type="match status" value="1"/>
</dbReference>
<dbReference type="AlphaFoldDB" id="A0A0F4LVH9"/>
<dbReference type="Proteomes" id="UP000033558">
    <property type="component" value="Unassembled WGS sequence"/>
</dbReference>
<feature type="compositionally biased region" description="Basic and acidic residues" evidence="1">
    <location>
        <begin position="252"/>
        <end position="267"/>
    </location>
</feature>
<sequence length="273" mass="32077">MEYNKEIFDAQISAMRFTNLDIAPDYQAISTVTHNGQNSATWDRRFQILYDKLYKNPRYQPIFIPRGIWTSILVFDKNDSKLYHMMNEKTLSARRHEAQSKGFATHYVYSLLYLNEGLEHDYGQLELIPTRDKDKQEYRIKDSKKMLNDLVDQVKEVLITSCKYDHGKIIGGSIQQFDDNYCLVDSIDLSEQIIHPMKQSGVQANPANSPHSEEILTQLRTQRRSLEEKEKSSPANSPRSEGFLVQLRKQRRSLEEKEKEKEKEKNQIRKKKK</sequence>
<dbReference type="PATRIC" id="fig|1218492.5.peg.343"/>
<evidence type="ECO:0000256" key="1">
    <source>
        <dbReference type="SAM" id="MobiDB-lite"/>
    </source>
</evidence>
<dbReference type="OrthoDB" id="2833544at2"/>
<accession>A0A0F4LVH9</accession>
<feature type="region of interest" description="Disordered" evidence="1">
    <location>
        <begin position="222"/>
        <end position="273"/>
    </location>
</feature>
<dbReference type="InterPro" id="IPR046028">
    <property type="entry name" value="DUF5986"/>
</dbReference>
<keyword evidence="3" id="KW-1185">Reference proteome</keyword>
<dbReference type="EMBL" id="JXJQ01000003">
    <property type="protein sequence ID" value="KJY62782.1"/>
    <property type="molecule type" value="Genomic_DNA"/>
</dbReference>
<comment type="caution">
    <text evidence="2">The sequence shown here is derived from an EMBL/GenBank/DDBJ whole genome shotgun (WGS) entry which is preliminary data.</text>
</comment>
<organism evidence="2 3">
    <name type="scientific">Bombilactobacillus mellifer</name>
    <dbReference type="NCBI Taxonomy" id="1218492"/>
    <lineage>
        <taxon>Bacteria</taxon>
        <taxon>Bacillati</taxon>
        <taxon>Bacillota</taxon>
        <taxon>Bacilli</taxon>
        <taxon>Lactobacillales</taxon>
        <taxon>Lactobacillaceae</taxon>
        <taxon>Bombilactobacillus</taxon>
    </lineage>
</organism>
<protein>
    <submittedName>
        <fullName evidence="2">Uncharacterized protein</fullName>
    </submittedName>
</protein>
<name>A0A0F4LVH9_9LACO</name>
<reference evidence="2 3" key="1">
    <citation type="submission" date="2015-01" db="EMBL/GenBank/DDBJ databases">
        <title>Comparative genomics of the lactic acid bacteria isolated from the honey bee gut.</title>
        <authorList>
            <person name="Ellegaard K.M."/>
            <person name="Tamarit D."/>
            <person name="Javelind E."/>
            <person name="Olofsson T."/>
            <person name="Andersson S.G."/>
            <person name="Vasquez A."/>
        </authorList>
    </citation>
    <scope>NUCLEOTIDE SEQUENCE [LARGE SCALE GENOMIC DNA]</scope>
    <source>
        <strain evidence="2 3">Bin4</strain>
    </source>
</reference>
<dbReference type="HOGENOM" id="CLU_1018595_0_0_9"/>
<evidence type="ECO:0000313" key="3">
    <source>
        <dbReference type="Proteomes" id="UP000033558"/>
    </source>
</evidence>